<dbReference type="Pfam" id="PF11103">
    <property type="entry name" value="DUF2887"/>
    <property type="match status" value="1"/>
</dbReference>
<comment type="caution">
    <text evidence="1">The sequence shown here is derived from an EMBL/GenBank/DDBJ whole genome shotgun (WGS) entry which is preliminary data.</text>
</comment>
<reference evidence="1 2" key="1">
    <citation type="submission" date="2021-08" db="EMBL/GenBank/DDBJ databases">
        <title>Draft genome sequence of Spirulina subsalsa with high tolerance to salinity and hype-accumulation of phycocyanin.</title>
        <authorList>
            <person name="Pei H."/>
            <person name="Jiang L."/>
        </authorList>
    </citation>
    <scope>NUCLEOTIDE SEQUENCE [LARGE SCALE GENOMIC DNA]</scope>
    <source>
        <strain evidence="1 2">FACHB-351</strain>
    </source>
</reference>
<evidence type="ECO:0000313" key="2">
    <source>
        <dbReference type="Proteomes" id="UP001526426"/>
    </source>
</evidence>
<evidence type="ECO:0000313" key="1">
    <source>
        <dbReference type="EMBL" id="MCW6039064.1"/>
    </source>
</evidence>
<dbReference type="PANTHER" id="PTHR35586:SF2">
    <property type="entry name" value="SLL1542 PROTEIN"/>
    <property type="match status" value="1"/>
</dbReference>
<protein>
    <submittedName>
        <fullName evidence="1">Rpn family recombination-promoting nuclease/putative transposase</fullName>
    </submittedName>
</protein>
<dbReference type="EMBL" id="JAIHOM010000272">
    <property type="protein sequence ID" value="MCW6039064.1"/>
    <property type="molecule type" value="Genomic_DNA"/>
</dbReference>
<dbReference type="Proteomes" id="UP001526426">
    <property type="component" value="Unassembled WGS sequence"/>
</dbReference>
<feature type="non-terminal residue" evidence="1">
    <location>
        <position position="70"/>
    </location>
</feature>
<proteinExistence type="predicted"/>
<sequence length="70" mass="8264">MKTDTIFYRIFKELPNTLFDLLGQAPTPDNPYRFESIEIKQTAFRIDGVFFPQTITPQAPLYFTEVQFQK</sequence>
<name>A0ABT3LC37_9CYAN</name>
<organism evidence="1 2">
    <name type="scientific">Spirulina subsalsa FACHB-351</name>
    <dbReference type="NCBI Taxonomy" id="234711"/>
    <lineage>
        <taxon>Bacteria</taxon>
        <taxon>Bacillati</taxon>
        <taxon>Cyanobacteriota</taxon>
        <taxon>Cyanophyceae</taxon>
        <taxon>Spirulinales</taxon>
        <taxon>Spirulinaceae</taxon>
        <taxon>Spirulina</taxon>
    </lineage>
</organism>
<dbReference type="RefSeq" id="WP_265267022.1">
    <property type="nucleotide sequence ID" value="NZ_JAIHOM010000272.1"/>
</dbReference>
<dbReference type="InterPro" id="IPR022573">
    <property type="entry name" value="DUF2887"/>
</dbReference>
<accession>A0ABT3LC37</accession>
<dbReference type="PANTHER" id="PTHR35586">
    <property type="entry name" value="SLL1691 PROTEIN"/>
    <property type="match status" value="1"/>
</dbReference>
<keyword evidence="2" id="KW-1185">Reference proteome</keyword>
<gene>
    <name evidence="1" type="ORF">K4A83_22850</name>
</gene>